<comment type="catalytic activity">
    <reaction evidence="1">
        <text>RNA(n) + a ribonucleoside 5'-triphosphate = RNA(n+1) + diphosphate</text>
        <dbReference type="Rhea" id="RHEA:21248"/>
        <dbReference type="Rhea" id="RHEA-COMP:14527"/>
        <dbReference type="Rhea" id="RHEA-COMP:17342"/>
        <dbReference type="ChEBI" id="CHEBI:33019"/>
        <dbReference type="ChEBI" id="CHEBI:61557"/>
        <dbReference type="ChEBI" id="CHEBI:140395"/>
        <dbReference type="EC" id="2.7.7.48"/>
    </reaction>
</comment>
<evidence type="ECO:0000259" key="2">
    <source>
        <dbReference type="Pfam" id="PF05183"/>
    </source>
</evidence>
<dbReference type="GO" id="GO:0031380">
    <property type="term" value="C:nuclear RNA-directed RNA polymerase complex"/>
    <property type="evidence" value="ECO:0007669"/>
    <property type="project" value="TreeGrafter"/>
</dbReference>
<evidence type="ECO:0000313" key="3">
    <source>
        <dbReference type="EMBL" id="KAH8988798.1"/>
    </source>
</evidence>
<proteinExistence type="inferred from homology"/>
<dbReference type="AlphaFoldDB" id="A0AAD4LGN6"/>
<feature type="domain" description="RDRP core" evidence="2">
    <location>
        <begin position="411"/>
        <end position="998"/>
    </location>
</feature>
<keyword evidence="1" id="KW-0694">RNA-binding</keyword>
<organism evidence="3 4">
    <name type="scientific">Lactarius akahatsu</name>
    <dbReference type="NCBI Taxonomy" id="416441"/>
    <lineage>
        <taxon>Eukaryota</taxon>
        <taxon>Fungi</taxon>
        <taxon>Dikarya</taxon>
        <taxon>Basidiomycota</taxon>
        <taxon>Agaricomycotina</taxon>
        <taxon>Agaricomycetes</taxon>
        <taxon>Russulales</taxon>
        <taxon>Russulaceae</taxon>
        <taxon>Lactarius</taxon>
    </lineage>
</organism>
<dbReference type="GO" id="GO:0030422">
    <property type="term" value="P:siRNA processing"/>
    <property type="evidence" value="ECO:0007669"/>
    <property type="project" value="TreeGrafter"/>
</dbReference>
<dbReference type="InterPro" id="IPR057596">
    <property type="entry name" value="RDRP_core"/>
</dbReference>
<evidence type="ECO:0000313" key="4">
    <source>
        <dbReference type="Proteomes" id="UP001201163"/>
    </source>
</evidence>
<dbReference type="GO" id="GO:0003723">
    <property type="term" value="F:RNA binding"/>
    <property type="evidence" value="ECO:0007669"/>
    <property type="project" value="UniProtKB-KW"/>
</dbReference>
<dbReference type="PANTHER" id="PTHR23079">
    <property type="entry name" value="RNA-DEPENDENT RNA POLYMERASE"/>
    <property type="match status" value="1"/>
</dbReference>
<dbReference type="Proteomes" id="UP001201163">
    <property type="component" value="Unassembled WGS sequence"/>
</dbReference>
<accession>A0AAD4LGN6</accession>
<comment type="similarity">
    <text evidence="1">Belongs to the RdRP family.</text>
</comment>
<dbReference type="GO" id="GO:0003968">
    <property type="term" value="F:RNA-directed RNA polymerase activity"/>
    <property type="evidence" value="ECO:0007669"/>
    <property type="project" value="UniProtKB-KW"/>
</dbReference>
<sequence>MDLFFHDLHFQATLGDFERAFATLIHSPRYLPQSRQPWNFSVHLFPPQKNQPGRNHRGCGTVTIPSKELGQALLRDFGTVSSLSIAGRRIKLQPSNAKPNPIDIERVRRDPYVPPHVLQRREATKESFQKNTVGIHTLQLGWETRSGVFSVEWEKLFQEACHLSFSDTRRELRIRLFDQQDIVRSVAVPWSQISWSATGHRDIFLSLSSPPTFDIELSGQVLLQTVLGRRPTTPKRRRLLTLYPDDSGLTRVLPYATLAIRLVCREASDLKVFTELCKIARLPAPKDFAYRAEPLDLFSETRLEQYSLWVSQLEWSVAFQLEALLRGRFADAKELLSIRNIVDSMVLRKGTNYTARFLRSVIAAAEFGNLSNYQEGFKTGVQVLASDFSWSPERHPWEPKDGAFHCYHVSVSPTSMKLEGPLPERSNRVMRTYADNIDSFIRVSFVEENDLRYQHDREINGPAFVNDWVSPVLRNGITIAARSFKFLAYSQSALKSHTVWFVSDFTDTKGDKITAATIIERLGRFDGLHYDEKLIYCPARYGARISQAFTTTDSSITVPAEEILIDDDITKDKYCFTDGVGTISKSLARKIWKALQKRGSRSTRRAITYPRAFQVRVVGAKGMLSVDHKLVGDVVVLRDSMIKFEAPHSTDVEIAQAFVRPSKYYLNRPLIMLLEGLGIKYDVFKKLQDAAVQDVNEATTSLESAANTLDQFGLATSYRLSSTLLHLAKLGLSPSDLGDFYDQMLTFAIHHILRDLKHHARIPVHDGYTLVGVADVHRYLQEGEVFACVSVPETNLVRYLEGPVLVSRSPVIHPGDVQVVRAIGRPPPGSPFATEPLVNTVVFSVNGKPLPSYLGGGDLDGDTYNVTFFKDLHPPQNHPPGAYDPAPKKLLDRPSTMDDVADFVVDYISSDILGMVAINWMLIADLHDIFHEDCRKLCQIHSDAVDYPKSGTPVAPDTVPKPRYDHKPDWHAPETVNLDDSINFYQSQKAIGKLFRDIDLPEVRVQNHAMRRQRQHVREDAPEPDLDDVFAALCIGDRQDDALELAVKDRVAGFISVDPHSQYVKLAIDSLGRYSIDLQGICACNVVQRHKAAMLSEEEAVVGTIVAKCSQRRRRRDAIAQLREQTSYLVKAVQEELQGGDETSQYEWLTAAWAAWKVSRHLKDRFGAYSYGWIALGELFGAMKAIEQEETSLARR</sequence>
<comment type="caution">
    <text evidence="3">The sequence shown here is derived from an EMBL/GenBank/DDBJ whole genome shotgun (WGS) entry which is preliminary data.</text>
</comment>
<dbReference type="InterPro" id="IPR007855">
    <property type="entry name" value="RDRP"/>
</dbReference>
<gene>
    <name evidence="3" type="ORF">EDB92DRAFT_1800113</name>
</gene>
<keyword evidence="4" id="KW-1185">Reference proteome</keyword>
<dbReference type="PANTHER" id="PTHR23079:SF55">
    <property type="entry name" value="RNA-DIRECTED RNA POLYMERASE"/>
    <property type="match status" value="1"/>
</dbReference>
<keyword evidence="1" id="KW-0548">Nucleotidyltransferase</keyword>
<keyword evidence="1" id="KW-0808">Transferase</keyword>
<dbReference type="EC" id="2.7.7.48" evidence="1"/>
<dbReference type="EMBL" id="JAKELL010000040">
    <property type="protein sequence ID" value="KAH8988798.1"/>
    <property type="molecule type" value="Genomic_DNA"/>
</dbReference>
<dbReference type="Pfam" id="PF05183">
    <property type="entry name" value="RdRP"/>
    <property type="match status" value="1"/>
</dbReference>
<keyword evidence="1" id="KW-0696">RNA-directed RNA polymerase</keyword>
<evidence type="ECO:0000256" key="1">
    <source>
        <dbReference type="RuleBase" id="RU363098"/>
    </source>
</evidence>
<protein>
    <recommendedName>
        <fullName evidence="1">RNA-dependent RNA polymerase</fullName>
        <ecNumber evidence="1">2.7.7.48</ecNumber>
    </recommendedName>
</protein>
<reference evidence="3" key="1">
    <citation type="submission" date="2022-01" db="EMBL/GenBank/DDBJ databases">
        <title>Comparative genomics reveals a dynamic genome evolution in the ectomycorrhizal milk-cap (Lactarius) mushrooms.</title>
        <authorList>
            <consortium name="DOE Joint Genome Institute"/>
            <person name="Lebreton A."/>
            <person name="Tang N."/>
            <person name="Kuo A."/>
            <person name="LaButti K."/>
            <person name="Drula E."/>
            <person name="Barry K."/>
            <person name="Clum A."/>
            <person name="Lipzen A."/>
            <person name="Mousain D."/>
            <person name="Ng V."/>
            <person name="Wang R."/>
            <person name="Wang X."/>
            <person name="Dai Y."/>
            <person name="Henrissat B."/>
            <person name="Grigoriev I.V."/>
            <person name="Guerin-Laguette A."/>
            <person name="Yu F."/>
            <person name="Martin F.M."/>
        </authorList>
    </citation>
    <scope>NUCLEOTIDE SEQUENCE</scope>
    <source>
        <strain evidence="3">QP</strain>
    </source>
</reference>
<name>A0AAD4LGN6_9AGAM</name>